<evidence type="ECO:0000313" key="3">
    <source>
        <dbReference type="Proteomes" id="UP000541558"/>
    </source>
</evidence>
<evidence type="ECO:0000313" key="2">
    <source>
        <dbReference type="EMBL" id="KAF5339438.1"/>
    </source>
</evidence>
<sequence>MDMQVRLAVPYHLDPFSVLNSLFSALGFVLIALSSPSTDHSTPFSGRPKIKKLDPFRRHFLSHCHLVTNEPWTSPSCTALFRRSPSPVKQFRPSADTCRVGAGRSESRGKASPISRNSKNRKIHPAVFFSPPATKTQDPQNCEKGTGNDVVEPRPVSRNSENRKTHRAALKAHGRASRIGKSQPHQLG</sequence>
<reference evidence="2 3" key="1">
    <citation type="journal article" date="2020" name="ISME J.">
        <title>Uncovering the hidden diversity of litter-decomposition mechanisms in mushroom-forming fungi.</title>
        <authorList>
            <person name="Floudas D."/>
            <person name="Bentzer J."/>
            <person name="Ahren D."/>
            <person name="Johansson T."/>
            <person name="Persson P."/>
            <person name="Tunlid A."/>
        </authorList>
    </citation>
    <scope>NUCLEOTIDE SEQUENCE [LARGE SCALE GENOMIC DNA]</scope>
    <source>
        <strain evidence="2 3">CBS 175.51</strain>
    </source>
</reference>
<dbReference type="AlphaFoldDB" id="A0A8H5CDD8"/>
<feature type="compositionally biased region" description="Basic residues" evidence="1">
    <location>
        <begin position="164"/>
        <end position="178"/>
    </location>
</feature>
<evidence type="ECO:0000256" key="1">
    <source>
        <dbReference type="SAM" id="MobiDB-lite"/>
    </source>
</evidence>
<dbReference type="Proteomes" id="UP000541558">
    <property type="component" value="Unassembled WGS sequence"/>
</dbReference>
<feature type="region of interest" description="Disordered" evidence="1">
    <location>
        <begin position="88"/>
        <end position="188"/>
    </location>
</feature>
<name>A0A8H5CDD8_9AGAR</name>
<accession>A0A8H5CDD8</accession>
<protein>
    <submittedName>
        <fullName evidence="2">Uncharacterized protein</fullName>
    </submittedName>
</protein>
<proteinExistence type="predicted"/>
<keyword evidence="3" id="KW-1185">Reference proteome</keyword>
<dbReference type="EMBL" id="JAACJK010000008">
    <property type="protein sequence ID" value="KAF5339438.1"/>
    <property type="molecule type" value="Genomic_DNA"/>
</dbReference>
<gene>
    <name evidence="2" type="ORF">D9611_009821</name>
</gene>
<comment type="caution">
    <text evidence="2">The sequence shown here is derived from an EMBL/GenBank/DDBJ whole genome shotgun (WGS) entry which is preliminary data.</text>
</comment>
<organism evidence="2 3">
    <name type="scientific">Ephemerocybe angulata</name>
    <dbReference type="NCBI Taxonomy" id="980116"/>
    <lineage>
        <taxon>Eukaryota</taxon>
        <taxon>Fungi</taxon>
        <taxon>Dikarya</taxon>
        <taxon>Basidiomycota</taxon>
        <taxon>Agaricomycotina</taxon>
        <taxon>Agaricomycetes</taxon>
        <taxon>Agaricomycetidae</taxon>
        <taxon>Agaricales</taxon>
        <taxon>Agaricineae</taxon>
        <taxon>Psathyrellaceae</taxon>
        <taxon>Ephemerocybe</taxon>
    </lineage>
</organism>